<dbReference type="Pfam" id="PF10694">
    <property type="entry name" value="DUF2500"/>
    <property type="match status" value="1"/>
</dbReference>
<dbReference type="EMBL" id="AVBG01000007">
    <property type="protein sequence ID" value="KGP91233.1"/>
    <property type="molecule type" value="Genomic_DNA"/>
</dbReference>
<sequence>MGSGINQGPSDLIFSIGPYFIAIVFIIVIGSFLFAVFSSIKQWSYNNKQPILSVNAKIIGKRTEVKKRGSAGDDHGSSTRTYYYTTFEVESGDRMELPMDGREQGLLAEGDVGTLTFQGTRYKGFERMAG</sequence>
<dbReference type="STRING" id="1385513.N780_08430"/>
<comment type="caution">
    <text evidence="2">The sequence shown here is derived from an EMBL/GenBank/DDBJ whole genome shotgun (WGS) entry which is preliminary data.</text>
</comment>
<reference evidence="2 3" key="1">
    <citation type="submission" date="2013-08" db="EMBL/GenBank/DDBJ databases">
        <title>Genome of Pontibacillus chungwhensis.</title>
        <authorList>
            <person name="Wang Q."/>
            <person name="Wang G."/>
        </authorList>
    </citation>
    <scope>NUCLEOTIDE SEQUENCE [LARGE SCALE GENOMIC DNA]</scope>
    <source>
        <strain evidence="2 3">BH030062</strain>
    </source>
</reference>
<name>A0A0A2UWU7_9BACI</name>
<keyword evidence="1" id="KW-1133">Transmembrane helix</keyword>
<evidence type="ECO:0008006" key="4">
    <source>
        <dbReference type="Google" id="ProtNLM"/>
    </source>
</evidence>
<gene>
    <name evidence="2" type="ORF">N780_08430</name>
</gene>
<keyword evidence="1" id="KW-0472">Membrane</keyword>
<keyword evidence="3" id="KW-1185">Reference proteome</keyword>
<keyword evidence="1" id="KW-0812">Transmembrane</keyword>
<proteinExistence type="predicted"/>
<evidence type="ECO:0000313" key="3">
    <source>
        <dbReference type="Proteomes" id="UP000030153"/>
    </source>
</evidence>
<organism evidence="2 3">
    <name type="scientific">Pontibacillus chungwhensis BH030062</name>
    <dbReference type="NCBI Taxonomy" id="1385513"/>
    <lineage>
        <taxon>Bacteria</taxon>
        <taxon>Bacillati</taxon>
        <taxon>Bacillota</taxon>
        <taxon>Bacilli</taxon>
        <taxon>Bacillales</taxon>
        <taxon>Bacillaceae</taxon>
        <taxon>Pontibacillus</taxon>
    </lineage>
</organism>
<dbReference type="eggNOG" id="ENOG5032T7R">
    <property type="taxonomic scope" value="Bacteria"/>
</dbReference>
<dbReference type="InterPro" id="IPR019635">
    <property type="entry name" value="DUF2500"/>
</dbReference>
<dbReference type="RefSeq" id="WP_036783608.1">
    <property type="nucleotide sequence ID" value="NZ_AVBG01000007.1"/>
</dbReference>
<accession>A0A0A2UWU7</accession>
<protein>
    <recommendedName>
        <fullName evidence="4">DUF2500 domain-containing protein</fullName>
    </recommendedName>
</protein>
<dbReference type="OrthoDB" id="282886at2"/>
<dbReference type="AlphaFoldDB" id="A0A0A2UWU7"/>
<dbReference type="Gene3D" id="2.40.50.660">
    <property type="match status" value="1"/>
</dbReference>
<evidence type="ECO:0000313" key="2">
    <source>
        <dbReference type="EMBL" id="KGP91233.1"/>
    </source>
</evidence>
<feature type="transmembrane region" description="Helical" evidence="1">
    <location>
        <begin position="12"/>
        <end position="37"/>
    </location>
</feature>
<dbReference type="Proteomes" id="UP000030153">
    <property type="component" value="Unassembled WGS sequence"/>
</dbReference>
<evidence type="ECO:0000256" key="1">
    <source>
        <dbReference type="SAM" id="Phobius"/>
    </source>
</evidence>